<organism evidence="4 5">
    <name type="scientific">Pyrrhoderma noxium</name>
    <dbReference type="NCBI Taxonomy" id="2282107"/>
    <lineage>
        <taxon>Eukaryota</taxon>
        <taxon>Fungi</taxon>
        <taxon>Dikarya</taxon>
        <taxon>Basidiomycota</taxon>
        <taxon>Agaricomycotina</taxon>
        <taxon>Agaricomycetes</taxon>
        <taxon>Hymenochaetales</taxon>
        <taxon>Hymenochaetaceae</taxon>
        <taxon>Pyrrhoderma</taxon>
    </lineage>
</organism>
<dbReference type="InterPro" id="IPR000219">
    <property type="entry name" value="DH_dom"/>
</dbReference>
<dbReference type="Gene3D" id="1.20.900.10">
    <property type="entry name" value="Dbl homology (DH) domain"/>
    <property type="match status" value="1"/>
</dbReference>
<proteinExistence type="predicted"/>
<evidence type="ECO:0000313" key="5">
    <source>
        <dbReference type="Proteomes" id="UP000217199"/>
    </source>
</evidence>
<evidence type="ECO:0000259" key="2">
    <source>
        <dbReference type="PROSITE" id="PS50010"/>
    </source>
</evidence>
<keyword evidence="5" id="KW-1185">Reference proteome</keyword>
<dbReference type="PROSITE" id="PS50010">
    <property type="entry name" value="DH_2"/>
    <property type="match status" value="1"/>
</dbReference>
<dbReference type="PROSITE" id="PS50011">
    <property type="entry name" value="PROTEIN_KINASE_DOM"/>
    <property type="match status" value="1"/>
</dbReference>
<dbReference type="InParanoid" id="A0A286U8Q4"/>
<dbReference type="STRING" id="2282107.A0A286U8Q4"/>
<evidence type="ECO:0000256" key="1">
    <source>
        <dbReference type="SAM" id="MobiDB-lite"/>
    </source>
</evidence>
<dbReference type="InterPro" id="IPR035899">
    <property type="entry name" value="DBL_dom_sf"/>
</dbReference>
<dbReference type="InterPro" id="IPR000719">
    <property type="entry name" value="Prot_kinase_dom"/>
</dbReference>
<sequence>MKSASVFGPPSVFPHALRELSVYILPRLRLIPELRCWLPQSPTFQSAFSYPYSSALHVYDEVDSSDLEEPTKVLYNSLVQGAPLLILLDLLGSRTGGSSLLYAEDEEQGGDKLSLVLIAEFVRRIEILEAQGVLGYGESFKVAEFLSGECSGFIKVLKIVQRVLNCLEATYPNVYELPPSSLREKEEFLENMVDNEVNYLADIREMEVAINEAMDALPQEHIMSTECLIMHLSRIIIYQEHIVNYLQRQNVHSTDYIFWDELFGLKSEQFFAGAGAYQSYCSQYPTFVVIIEQLLSENVQKKALLDKYTFIKDFLSRPIEHIFKYSQICSLTLSYTHPQEKAPIFDSLCLTLFTLNTLAENFNEMLTSIENNQAETGRFIYDDCLFSVPDNSDQNNLGPQVFAFLFEKMMLLGLVHDREDSTISNSDIQYSRATWDLGPGLRMSTFKKIVELQSIPLSAIVSMERFSTNTPRLTIDWERKDTGYNSITLSYKSDAQINLWISLISRFAPDDTFIPSSDSSTANNYTDSDASVTLSWGSSSISWQDEIDLSIQRTNSRAKPWSVIARVGEGKDTPDPSVFRFFNSSEQSLLSPRLVSTSPRSLSPVPSLGFQRTADPESASLLSSADSRLYKTKESGYGEYNDKDTCIPKSGSDISRCDGSLLDLTCQIKRTGKYPTAHGGFADVWKCEWVSGSRHYDTVAVKVLRGRLLDMEREEKLGRRLHRELNIWKRLKHKNVVPLYGTCSDFGRYTSLVCPWYENGSLHHYIRRKHLPDGTLSVSERLRLLSEIACGLGYLHDNSVIHGDLSSANVLINDRLQACISDFGLSVIIEDLRDVSDPLGGAYPSSVLGGAVRWAAPELFSIDDVNSEPGVGGPQLTASCDIYSMGCIALEVITGKIPYEHLKNDGQVLIALSRRVKSPRIPSPFLTDPLWVLINTCWYDDPTFRPSAIDLEKQIRDIANI</sequence>
<dbReference type="GO" id="GO:0005524">
    <property type="term" value="F:ATP binding"/>
    <property type="evidence" value="ECO:0007669"/>
    <property type="project" value="InterPro"/>
</dbReference>
<dbReference type="SUPFAM" id="SSF56112">
    <property type="entry name" value="Protein kinase-like (PK-like)"/>
    <property type="match status" value="1"/>
</dbReference>
<reference evidence="4 5" key="1">
    <citation type="journal article" date="2017" name="Mol. Ecol.">
        <title>Comparative and population genomic landscape of Phellinus noxius: A hypervariable fungus causing root rot in trees.</title>
        <authorList>
            <person name="Chung C.L."/>
            <person name="Lee T.J."/>
            <person name="Akiba M."/>
            <person name="Lee H.H."/>
            <person name="Kuo T.H."/>
            <person name="Liu D."/>
            <person name="Ke H.M."/>
            <person name="Yokoi T."/>
            <person name="Roa M.B."/>
            <person name="Lu M.J."/>
            <person name="Chang Y.Y."/>
            <person name="Ann P.J."/>
            <person name="Tsai J.N."/>
            <person name="Chen C.Y."/>
            <person name="Tzean S.S."/>
            <person name="Ota Y."/>
            <person name="Hattori T."/>
            <person name="Sahashi N."/>
            <person name="Liou R.F."/>
            <person name="Kikuchi T."/>
            <person name="Tsai I.J."/>
        </authorList>
    </citation>
    <scope>NUCLEOTIDE SEQUENCE [LARGE SCALE GENOMIC DNA]</scope>
    <source>
        <strain evidence="4 5">FFPRI411160</strain>
    </source>
</reference>
<dbReference type="OrthoDB" id="6718656at2759"/>
<name>A0A286U8Q4_9AGAM</name>
<dbReference type="AlphaFoldDB" id="A0A286U8Q4"/>
<dbReference type="Proteomes" id="UP000217199">
    <property type="component" value="Unassembled WGS sequence"/>
</dbReference>
<accession>A0A286U8Q4</accession>
<feature type="region of interest" description="Disordered" evidence="1">
    <location>
        <begin position="593"/>
        <end position="616"/>
    </location>
</feature>
<dbReference type="GO" id="GO:0005085">
    <property type="term" value="F:guanyl-nucleotide exchange factor activity"/>
    <property type="evidence" value="ECO:0007669"/>
    <property type="project" value="InterPro"/>
</dbReference>
<gene>
    <name evidence="4" type="ORF">PNOK_0880800</name>
</gene>
<dbReference type="PANTHER" id="PTHR44329">
    <property type="entry name" value="SERINE/THREONINE-PROTEIN KINASE TNNI3K-RELATED"/>
    <property type="match status" value="1"/>
</dbReference>
<dbReference type="PROSITE" id="PS00109">
    <property type="entry name" value="PROTEIN_KINASE_TYR"/>
    <property type="match status" value="1"/>
</dbReference>
<feature type="domain" description="Protein kinase" evidence="3">
    <location>
        <begin position="670"/>
        <end position="961"/>
    </location>
</feature>
<keyword evidence="4" id="KW-0418">Kinase</keyword>
<keyword evidence="4" id="KW-0808">Transferase</keyword>
<dbReference type="InterPro" id="IPR051681">
    <property type="entry name" value="Ser/Thr_Kinases-Pseudokinases"/>
</dbReference>
<comment type="caution">
    <text evidence="4">The sequence shown here is derived from an EMBL/GenBank/DDBJ whole genome shotgun (WGS) entry which is preliminary data.</text>
</comment>
<dbReference type="Pfam" id="PF07714">
    <property type="entry name" value="PK_Tyr_Ser-Thr"/>
    <property type="match status" value="1"/>
</dbReference>
<dbReference type="InterPro" id="IPR001245">
    <property type="entry name" value="Ser-Thr/Tyr_kinase_cat_dom"/>
</dbReference>
<evidence type="ECO:0000259" key="3">
    <source>
        <dbReference type="PROSITE" id="PS50011"/>
    </source>
</evidence>
<dbReference type="GO" id="GO:0004674">
    <property type="term" value="F:protein serine/threonine kinase activity"/>
    <property type="evidence" value="ECO:0007669"/>
    <property type="project" value="TreeGrafter"/>
</dbReference>
<feature type="domain" description="DH" evidence="2">
    <location>
        <begin position="184"/>
        <end position="365"/>
    </location>
</feature>
<protein>
    <submittedName>
        <fullName evidence="4">TKL TKL-ccin kinase</fullName>
    </submittedName>
</protein>
<dbReference type="InterPro" id="IPR011009">
    <property type="entry name" value="Kinase-like_dom_sf"/>
</dbReference>
<dbReference type="Gene3D" id="1.10.510.10">
    <property type="entry name" value="Transferase(Phosphotransferase) domain 1"/>
    <property type="match status" value="1"/>
</dbReference>
<dbReference type="EMBL" id="NBII01000009">
    <property type="protein sequence ID" value="PAV15950.1"/>
    <property type="molecule type" value="Genomic_DNA"/>
</dbReference>
<evidence type="ECO:0000313" key="4">
    <source>
        <dbReference type="EMBL" id="PAV15950.1"/>
    </source>
</evidence>
<dbReference type="SUPFAM" id="SSF48065">
    <property type="entry name" value="DBL homology domain (DH-domain)"/>
    <property type="match status" value="1"/>
</dbReference>
<dbReference type="InterPro" id="IPR008266">
    <property type="entry name" value="Tyr_kinase_AS"/>
</dbReference>